<sequence>MLTASIAVRHVLCEPPVSAPCACLSLPDIISASFSPGKHAYALCGSLTSPALPQFSQDYGLPFRASPKLGSSSSVLPQVPLVYQMRMPSVRLSSVF</sequence>
<organism evidence="1 2">
    <name type="scientific">Araneus ventricosus</name>
    <name type="common">Orbweaver spider</name>
    <name type="synonym">Epeira ventricosa</name>
    <dbReference type="NCBI Taxonomy" id="182803"/>
    <lineage>
        <taxon>Eukaryota</taxon>
        <taxon>Metazoa</taxon>
        <taxon>Ecdysozoa</taxon>
        <taxon>Arthropoda</taxon>
        <taxon>Chelicerata</taxon>
        <taxon>Arachnida</taxon>
        <taxon>Araneae</taxon>
        <taxon>Araneomorphae</taxon>
        <taxon>Entelegynae</taxon>
        <taxon>Araneoidea</taxon>
        <taxon>Araneidae</taxon>
        <taxon>Araneus</taxon>
    </lineage>
</organism>
<keyword evidence="2" id="KW-1185">Reference proteome</keyword>
<name>A0A4Y2UZV8_ARAVE</name>
<reference evidence="1 2" key="1">
    <citation type="journal article" date="2019" name="Sci. Rep.">
        <title>Orb-weaving spider Araneus ventricosus genome elucidates the spidroin gene catalogue.</title>
        <authorList>
            <person name="Kono N."/>
            <person name="Nakamura H."/>
            <person name="Ohtoshi R."/>
            <person name="Moran D.A.P."/>
            <person name="Shinohara A."/>
            <person name="Yoshida Y."/>
            <person name="Fujiwara M."/>
            <person name="Mori M."/>
            <person name="Tomita M."/>
            <person name="Arakawa K."/>
        </authorList>
    </citation>
    <scope>NUCLEOTIDE SEQUENCE [LARGE SCALE GENOMIC DNA]</scope>
</reference>
<proteinExistence type="predicted"/>
<gene>
    <name evidence="1" type="ORF">AVEN_25912_1</name>
</gene>
<dbReference type="EMBL" id="BGPR01041507">
    <property type="protein sequence ID" value="GBO17791.1"/>
    <property type="molecule type" value="Genomic_DNA"/>
</dbReference>
<evidence type="ECO:0000313" key="2">
    <source>
        <dbReference type="Proteomes" id="UP000499080"/>
    </source>
</evidence>
<dbReference type="Proteomes" id="UP000499080">
    <property type="component" value="Unassembled WGS sequence"/>
</dbReference>
<comment type="caution">
    <text evidence="1">The sequence shown here is derived from an EMBL/GenBank/DDBJ whole genome shotgun (WGS) entry which is preliminary data.</text>
</comment>
<protein>
    <submittedName>
        <fullName evidence="1">Uncharacterized protein</fullName>
    </submittedName>
</protein>
<evidence type="ECO:0000313" key="1">
    <source>
        <dbReference type="EMBL" id="GBO17791.1"/>
    </source>
</evidence>
<accession>A0A4Y2UZV8</accession>
<dbReference type="AlphaFoldDB" id="A0A4Y2UZV8"/>